<dbReference type="OrthoDB" id="8115900at2"/>
<sequence>MSTSRSEKLARLVRVQRQVERMAEYELSLTLSAQAETDATQEALVHAVGSFNPIHTAMSHQYAQRFQRLSARSQLLTGAIKVQEGKVLTEKTKADRLADHAAEAAEAEDRLNADESLFDLLDSTIKSGGFS</sequence>
<accession>A0A286IDJ9</accession>
<dbReference type="RefSeq" id="WP_097108651.1">
    <property type="nucleotide sequence ID" value="NZ_OCPC01000004.1"/>
</dbReference>
<keyword evidence="2" id="KW-1185">Reference proteome</keyword>
<protein>
    <submittedName>
        <fullName evidence="1">Uncharacterized protein</fullName>
    </submittedName>
</protein>
<dbReference type="EMBL" id="OCPC01000004">
    <property type="protein sequence ID" value="SOE18198.1"/>
    <property type="molecule type" value="Genomic_DNA"/>
</dbReference>
<evidence type="ECO:0000313" key="2">
    <source>
        <dbReference type="Proteomes" id="UP000219465"/>
    </source>
</evidence>
<dbReference type="AlphaFoldDB" id="A0A286IDJ9"/>
<dbReference type="Proteomes" id="UP000219465">
    <property type="component" value="Unassembled WGS sequence"/>
</dbReference>
<organism evidence="1 2">
    <name type="scientific">Hoeflea halophila</name>
    <dbReference type="NCBI Taxonomy" id="714899"/>
    <lineage>
        <taxon>Bacteria</taxon>
        <taxon>Pseudomonadati</taxon>
        <taxon>Pseudomonadota</taxon>
        <taxon>Alphaproteobacteria</taxon>
        <taxon>Hyphomicrobiales</taxon>
        <taxon>Rhizobiaceae</taxon>
        <taxon>Hoeflea</taxon>
    </lineage>
</organism>
<reference evidence="2" key="1">
    <citation type="submission" date="2017-08" db="EMBL/GenBank/DDBJ databases">
        <authorList>
            <person name="Varghese N."/>
            <person name="Submissions S."/>
        </authorList>
    </citation>
    <scope>NUCLEOTIDE SEQUENCE [LARGE SCALE GENOMIC DNA]</scope>
    <source>
        <strain evidence="2">KCTC 23107</strain>
    </source>
</reference>
<proteinExistence type="predicted"/>
<evidence type="ECO:0000313" key="1">
    <source>
        <dbReference type="EMBL" id="SOE18198.1"/>
    </source>
</evidence>
<gene>
    <name evidence="1" type="ORF">SAMN05877838_3116</name>
</gene>
<name>A0A286IDJ9_9HYPH</name>